<organism evidence="2 3">
    <name type="scientific">Geomonas silvestris</name>
    <dbReference type="NCBI Taxonomy" id="2740184"/>
    <lineage>
        <taxon>Bacteria</taxon>
        <taxon>Pseudomonadati</taxon>
        <taxon>Thermodesulfobacteriota</taxon>
        <taxon>Desulfuromonadia</taxon>
        <taxon>Geobacterales</taxon>
        <taxon>Geobacteraceae</taxon>
        <taxon>Geomonas</taxon>
    </lineage>
</organism>
<dbReference type="EMBL" id="BLXX01000007">
    <property type="protein sequence ID" value="GFO60186.1"/>
    <property type="molecule type" value="Genomic_DNA"/>
</dbReference>
<dbReference type="InterPro" id="IPR050659">
    <property type="entry name" value="Peptidase_M24B"/>
</dbReference>
<dbReference type="InterPro" id="IPR036005">
    <property type="entry name" value="Creatinase/aminopeptidase-like"/>
</dbReference>
<sequence length="363" mass="39667">MTGSSRYQEVQEKVRTVQRVLGEGGAARLRGIDWFAWISAGGSSAVLLAAETGIAEVVVTAQGGCVVTDEIEAARLMDEELPVGFPVRPTPWAYPEAREALVRELTQRCRVFSDRPVPGEEPLPEELLHARWALVPGEVERYREVGRQAALAMTEVLNLARPEWSELDLAGAGAQALLRRGLEPGLVMAAGERRLELYRHPMPTTAPLGRYAMLVFCARGFGLWANLTRFLSFGALPAATLERHRLVQQVEARALEFSRPGARLRTVYRELSKAYAALGHPEAIREHHQGGSTGYLSREVIATPDSCQTLAAASAVAWNPSLPGAKVEDTFLITESGLENLTLDPAWPTVPVAGIPRPQVLER</sequence>
<accession>A0A6V8MJP1</accession>
<comment type="caution">
    <text evidence="2">The sequence shown here is derived from an EMBL/GenBank/DDBJ whole genome shotgun (WGS) entry which is preliminary data.</text>
</comment>
<dbReference type="InterPro" id="IPR000994">
    <property type="entry name" value="Pept_M24"/>
</dbReference>
<dbReference type="RefSeq" id="WP_183355002.1">
    <property type="nucleotide sequence ID" value="NZ_BLXX01000007.1"/>
</dbReference>
<proteinExistence type="predicted"/>
<dbReference type="Pfam" id="PF00557">
    <property type="entry name" value="Peptidase_M24"/>
    <property type="match status" value="1"/>
</dbReference>
<protein>
    <submittedName>
        <fullName evidence="2">Peptidase M24</fullName>
    </submittedName>
</protein>
<gene>
    <name evidence="2" type="ORF">GMST_25110</name>
</gene>
<keyword evidence="3" id="KW-1185">Reference proteome</keyword>
<dbReference type="PANTHER" id="PTHR46112:SF2">
    <property type="entry name" value="XAA-PRO AMINOPEPTIDASE P-RELATED"/>
    <property type="match status" value="1"/>
</dbReference>
<dbReference type="CDD" id="cd01066">
    <property type="entry name" value="APP_MetAP"/>
    <property type="match status" value="1"/>
</dbReference>
<dbReference type="Gene3D" id="3.90.230.10">
    <property type="entry name" value="Creatinase/methionine aminopeptidase superfamily"/>
    <property type="match status" value="1"/>
</dbReference>
<dbReference type="AlphaFoldDB" id="A0A6V8MJP1"/>
<evidence type="ECO:0000313" key="2">
    <source>
        <dbReference type="EMBL" id="GFO60186.1"/>
    </source>
</evidence>
<reference evidence="3" key="1">
    <citation type="submission" date="2020-06" db="EMBL/GenBank/DDBJ databases">
        <title>Draft genomic sequence of Geomonas sp. Red330.</title>
        <authorList>
            <person name="Itoh H."/>
            <person name="Zhenxing X."/>
            <person name="Ushijima N."/>
            <person name="Masuda Y."/>
            <person name="Shiratori Y."/>
            <person name="Senoo K."/>
        </authorList>
    </citation>
    <scope>NUCLEOTIDE SEQUENCE [LARGE SCALE GENOMIC DNA]</scope>
    <source>
        <strain evidence="3">Red330</strain>
    </source>
</reference>
<name>A0A6V8MJP1_9BACT</name>
<dbReference type="SUPFAM" id="SSF55920">
    <property type="entry name" value="Creatinase/aminopeptidase"/>
    <property type="match status" value="1"/>
</dbReference>
<feature type="domain" description="Peptidase M24" evidence="1">
    <location>
        <begin position="140"/>
        <end position="335"/>
    </location>
</feature>
<dbReference type="PANTHER" id="PTHR46112">
    <property type="entry name" value="AMINOPEPTIDASE"/>
    <property type="match status" value="1"/>
</dbReference>
<evidence type="ECO:0000259" key="1">
    <source>
        <dbReference type="Pfam" id="PF00557"/>
    </source>
</evidence>
<dbReference type="Proteomes" id="UP000556026">
    <property type="component" value="Unassembled WGS sequence"/>
</dbReference>
<evidence type="ECO:0000313" key="3">
    <source>
        <dbReference type="Proteomes" id="UP000556026"/>
    </source>
</evidence>